<feature type="non-terminal residue" evidence="2">
    <location>
        <position position="1"/>
    </location>
</feature>
<keyword evidence="3" id="KW-1185">Reference proteome</keyword>
<protein>
    <submittedName>
        <fullName evidence="2">Uncharacterized protein</fullName>
    </submittedName>
</protein>
<accession>A0A4Y2FVG7</accession>
<organism evidence="2 3">
    <name type="scientific">Araneus ventricosus</name>
    <name type="common">Orbweaver spider</name>
    <name type="synonym">Epeira ventricosa</name>
    <dbReference type="NCBI Taxonomy" id="182803"/>
    <lineage>
        <taxon>Eukaryota</taxon>
        <taxon>Metazoa</taxon>
        <taxon>Ecdysozoa</taxon>
        <taxon>Arthropoda</taxon>
        <taxon>Chelicerata</taxon>
        <taxon>Arachnida</taxon>
        <taxon>Araneae</taxon>
        <taxon>Araneomorphae</taxon>
        <taxon>Entelegynae</taxon>
        <taxon>Araneoidea</taxon>
        <taxon>Araneidae</taxon>
        <taxon>Araneus</taxon>
    </lineage>
</organism>
<evidence type="ECO:0000313" key="3">
    <source>
        <dbReference type="Proteomes" id="UP000499080"/>
    </source>
</evidence>
<dbReference type="Proteomes" id="UP000499080">
    <property type="component" value="Unassembled WGS sequence"/>
</dbReference>
<gene>
    <name evidence="2" type="ORF">AVEN_144135_1</name>
    <name evidence="1" type="ORF">AVEN_95142_1</name>
</gene>
<comment type="caution">
    <text evidence="2">The sequence shown here is derived from an EMBL/GenBank/DDBJ whole genome shotgun (WGS) entry which is preliminary data.</text>
</comment>
<evidence type="ECO:0000313" key="1">
    <source>
        <dbReference type="EMBL" id="GBM45239.1"/>
    </source>
</evidence>
<evidence type="ECO:0000313" key="2">
    <source>
        <dbReference type="EMBL" id="GBM45293.1"/>
    </source>
</evidence>
<name>A0A4Y2FVG7_ARAVE</name>
<reference evidence="2 3" key="1">
    <citation type="journal article" date="2019" name="Sci. Rep.">
        <title>Orb-weaving spider Araneus ventricosus genome elucidates the spidroin gene catalogue.</title>
        <authorList>
            <person name="Kono N."/>
            <person name="Nakamura H."/>
            <person name="Ohtoshi R."/>
            <person name="Moran D.A.P."/>
            <person name="Shinohara A."/>
            <person name="Yoshida Y."/>
            <person name="Fujiwara M."/>
            <person name="Mori M."/>
            <person name="Tomita M."/>
            <person name="Arakawa K."/>
        </authorList>
    </citation>
    <scope>NUCLEOTIDE SEQUENCE [LARGE SCALE GENOMIC DNA]</scope>
</reference>
<dbReference type="EMBL" id="BGPR01252073">
    <property type="protein sequence ID" value="GBM45239.1"/>
    <property type="molecule type" value="Genomic_DNA"/>
</dbReference>
<proteinExistence type="predicted"/>
<dbReference type="EMBL" id="BGPR01252092">
    <property type="protein sequence ID" value="GBM45293.1"/>
    <property type="molecule type" value="Genomic_DNA"/>
</dbReference>
<sequence length="50" mass="5813">GLLSYHESEATYEVIQKEFNPGSSEWCEMPESSLDNFGPYLRIRASTRTW</sequence>
<dbReference type="AlphaFoldDB" id="A0A4Y2FVG7"/>